<keyword evidence="2" id="KW-1185">Reference proteome</keyword>
<sequence>MGTAKQVRRSAVGATDLSGRDVLRSSVTGQRRDVTIGVLLGAGHQAGEALVPVLIGVVIDQGVAKSDTGGLLLGIAALAVVYVGLSFSFRFGARAGERAAETAAHRLRIRLVGRILAPQGGADSGRLPGELTNIATEDAKRVGAVNMAVIVAVAALTGLLVSAVVLVSISVLLGLVVLLGTPLLLWLGHLLSKPLERRSEAEQERAAQASGIAADLVAGLRVLKGIGAESAAVARYRQTSSESLSATLRAARARAWQNGIVLALTGVFIALVALVGGRLATQGDISLGELVSAVGLALFLLGPLSEFSWINSELAQGRASATRIAGVLGAVSAVLPGADRLPQPVRGGVRLRGVSYGTLRDLDLDIAPGDIVGVVATDPADATALLLCLARRSDPDSGSVELDGVPMTTLDPADVRTAILVAEHDADLFEGTLTGNVRAAAPPEHDIGPALTASGADEVAGTLPQGGDTIVTERGRSLSGGQRQRVALARALAADTPVLVVHDPATAVDAVTEARIAAGLRDIRRDRTTVLVTTSPALLSVTDRVVLIEDGRVAGCAAHAELVRDRISYRSAVLS</sequence>
<protein>
    <submittedName>
        <fullName evidence="1">ABC transporter ATP-binding protein</fullName>
    </submittedName>
</protein>
<comment type="caution">
    <text evidence="1">The sequence shown here is derived from an EMBL/GenBank/DDBJ whole genome shotgun (WGS) entry which is preliminary data.</text>
</comment>
<evidence type="ECO:0000313" key="2">
    <source>
        <dbReference type="Proteomes" id="UP001377168"/>
    </source>
</evidence>
<gene>
    <name evidence="1" type="ORF">WKI67_07430</name>
</gene>
<dbReference type="Proteomes" id="UP001377168">
    <property type="component" value="Unassembled WGS sequence"/>
</dbReference>
<organism evidence="1 2">
    <name type="scientific">Streptomyces achmelvichensis</name>
    <dbReference type="NCBI Taxonomy" id="3134111"/>
    <lineage>
        <taxon>Bacteria</taxon>
        <taxon>Bacillati</taxon>
        <taxon>Actinomycetota</taxon>
        <taxon>Actinomycetes</taxon>
        <taxon>Kitasatosporales</taxon>
        <taxon>Streptomycetaceae</taxon>
        <taxon>Streptomyces</taxon>
    </lineage>
</organism>
<accession>A0ACC6PPI9</accession>
<name>A0ACC6PPI9_9ACTN</name>
<keyword evidence="1" id="KW-0067">ATP-binding</keyword>
<reference evidence="1" key="1">
    <citation type="submission" date="2024-03" db="EMBL/GenBank/DDBJ databases">
        <title>Novel Streptomyces species of biotechnological and ecological value are a feature of Machair soil.</title>
        <authorList>
            <person name="Prole J.R."/>
            <person name="Goodfellow M."/>
            <person name="Allenby N."/>
            <person name="Ward A.C."/>
        </authorList>
    </citation>
    <scope>NUCLEOTIDE SEQUENCE</scope>
    <source>
        <strain evidence="1">MS2.AVA.5</strain>
    </source>
</reference>
<keyword evidence="1" id="KW-0547">Nucleotide-binding</keyword>
<proteinExistence type="predicted"/>
<evidence type="ECO:0000313" key="1">
    <source>
        <dbReference type="EMBL" id="MEJ8633225.1"/>
    </source>
</evidence>
<dbReference type="EMBL" id="JBBKAJ010000022">
    <property type="protein sequence ID" value="MEJ8633225.1"/>
    <property type="molecule type" value="Genomic_DNA"/>
</dbReference>